<dbReference type="PANTHER" id="PTHR42749:SF1">
    <property type="entry name" value="CELL SHAPE-DETERMINING PROTEIN MREB"/>
    <property type="match status" value="1"/>
</dbReference>
<dbReference type="GO" id="GO:0008360">
    <property type="term" value="P:regulation of cell shape"/>
    <property type="evidence" value="ECO:0007669"/>
    <property type="project" value="UniProtKB-UniRule"/>
</dbReference>
<dbReference type="NCBIfam" id="TIGR00904">
    <property type="entry name" value="mreB"/>
    <property type="match status" value="1"/>
</dbReference>
<dbReference type="PATRIC" id="fig|1618378.3.peg.395"/>
<evidence type="ECO:0000256" key="2">
    <source>
        <dbReference type="ARBA" id="ARBA00022741"/>
    </source>
</evidence>
<evidence type="ECO:0000313" key="8">
    <source>
        <dbReference type="Proteomes" id="UP000033854"/>
    </source>
</evidence>
<evidence type="ECO:0000256" key="4">
    <source>
        <dbReference type="ARBA" id="ARBA00022960"/>
    </source>
</evidence>
<reference evidence="7 8" key="1">
    <citation type="journal article" date="2015" name="Nature">
        <title>rRNA introns, odd ribosomes, and small enigmatic genomes across a large radiation of phyla.</title>
        <authorList>
            <person name="Brown C.T."/>
            <person name="Hug L.A."/>
            <person name="Thomas B.C."/>
            <person name="Sharon I."/>
            <person name="Castelle C.J."/>
            <person name="Singh A."/>
            <person name="Wilkins M.J."/>
            <person name="Williams K.H."/>
            <person name="Banfield J.F."/>
        </authorList>
    </citation>
    <scope>NUCLEOTIDE SEQUENCE [LARGE SCALE GENOMIC DNA]</scope>
</reference>
<dbReference type="HAMAP" id="MF_02207">
    <property type="entry name" value="MreB"/>
    <property type="match status" value="1"/>
</dbReference>
<protein>
    <recommendedName>
        <fullName evidence="6">Cell shape-determining protein MreB</fullName>
    </recommendedName>
</protein>
<comment type="similarity">
    <text evidence="5 6">Belongs to the FtsA/MreB family.</text>
</comment>
<organism evidence="7 8">
    <name type="scientific">Candidatus Collierbacteria bacterium GW2011_GWA2_42_17</name>
    <dbReference type="NCBI Taxonomy" id="1618378"/>
    <lineage>
        <taxon>Bacteria</taxon>
        <taxon>Candidatus Collieribacteriota</taxon>
    </lineage>
</organism>
<dbReference type="PRINTS" id="PR01652">
    <property type="entry name" value="SHAPEPROTEIN"/>
</dbReference>
<comment type="caution">
    <text evidence="7">The sequence shown here is derived from an EMBL/GenBank/DDBJ whole genome shotgun (WGS) entry which is preliminary data.</text>
</comment>
<gene>
    <name evidence="6" type="primary">mreB</name>
    <name evidence="7" type="ORF">UV06_C0002G0139</name>
</gene>
<evidence type="ECO:0000256" key="6">
    <source>
        <dbReference type="HAMAP-Rule" id="MF_02207"/>
    </source>
</evidence>
<comment type="function">
    <text evidence="6">Forms membrane-associated dynamic filaments that are essential for cell shape determination. Acts by regulating cell wall synthesis and cell elongation, and thus cell shape. A feedback loop between cell geometry and MreB localization may maintain elongated cell shape by targeting cell wall growth to regions of negative cell wall curvature.</text>
</comment>
<dbReference type="SUPFAM" id="SSF53067">
    <property type="entry name" value="Actin-like ATPase domain"/>
    <property type="match status" value="2"/>
</dbReference>
<dbReference type="CDD" id="cd10225">
    <property type="entry name" value="ASKHA_NBD_MreB-like"/>
    <property type="match status" value="1"/>
</dbReference>
<dbReference type="InterPro" id="IPR043129">
    <property type="entry name" value="ATPase_NBD"/>
</dbReference>
<keyword evidence="1 6" id="KW-0963">Cytoplasm</keyword>
<dbReference type="PANTHER" id="PTHR42749">
    <property type="entry name" value="CELL SHAPE-DETERMINING PROTEIN MREB"/>
    <property type="match status" value="1"/>
</dbReference>
<keyword evidence="2 6" id="KW-0547">Nucleotide-binding</keyword>
<dbReference type="GO" id="GO:0005524">
    <property type="term" value="F:ATP binding"/>
    <property type="evidence" value="ECO:0007669"/>
    <property type="project" value="UniProtKB-KW"/>
</dbReference>
<dbReference type="InterPro" id="IPR004753">
    <property type="entry name" value="MreB"/>
</dbReference>
<dbReference type="Gene3D" id="3.30.420.40">
    <property type="match status" value="3"/>
</dbReference>
<dbReference type="GO" id="GO:0005737">
    <property type="term" value="C:cytoplasm"/>
    <property type="evidence" value="ECO:0007669"/>
    <property type="project" value="UniProtKB-SubCell"/>
</dbReference>
<dbReference type="Proteomes" id="UP000033854">
    <property type="component" value="Unassembled WGS sequence"/>
</dbReference>
<dbReference type="GO" id="GO:0000902">
    <property type="term" value="P:cell morphogenesis"/>
    <property type="evidence" value="ECO:0007669"/>
    <property type="project" value="InterPro"/>
</dbReference>
<accession>A0A0G0Z3C5</accession>
<proteinExistence type="inferred from homology"/>
<feature type="binding site" evidence="6">
    <location>
        <begin position="15"/>
        <end position="17"/>
    </location>
    <ligand>
        <name>ATP</name>
        <dbReference type="ChEBI" id="CHEBI:30616"/>
    </ligand>
</feature>
<dbReference type="AlphaFoldDB" id="A0A0G0Z3C5"/>
<dbReference type="Pfam" id="PF06723">
    <property type="entry name" value="MreB_Mbl"/>
    <property type="match status" value="1"/>
</dbReference>
<comment type="subcellular location">
    <subcellularLocation>
        <location evidence="6">Cytoplasm</location>
    </subcellularLocation>
    <text evidence="6">Membrane-associated.</text>
</comment>
<dbReference type="EMBL" id="LCDA01000002">
    <property type="protein sequence ID" value="KKS43237.1"/>
    <property type="molecule type" value="Genomic_DNA"/>
</dbReference>
<evidence type="ECO:0000313" key="7">
    <source>
        <dbReference type="EMBL" id="KKS43237.1"/>
    </source>
</evidence>
<name>A0A0G0Z3C5_9BACT</name>
<feature type="binding site" evidence="6">
    <location>
        <begin position="206"/>
        <end position="209"/>
    </location>
    <ligand>
        <name>ATP</name>
        <dbReference type="ChEBI" id="CHEBI:30616"/>
    </ligand>
</feature>
<dbReference type="InterPro" id="IPR056546">
    <property type="entry name" value="MreB_MamK-like"/>
</dbReference>
<dbReference type="NCBIfam" id="NF010539">
    <property type="entry name" value="PRK13927.1"/>
    <property type="match status" value="1"/>
</dbReference>
<evidence type="ECO:0000256" key="3">
    <source>
        <dbReference type="ARBA" id="ARBA00022840"/>
    </source>
</evidence>
<comment type="subunit">
    <text evidence="6">Forms polymers.</text>
</comment>
<sequence length="335" mass="35419">MSFSFSKKIAIDLGTANSLVYVVGEGLVLEEPTVVAVSVTDGKVLAVGKEAQSMLGRTPGNIKASKPMRDGVIADYAVTEAMLKYFLRKVGAYGLIKPEVMICVPAGVTQVERRAVLGAAVEAGARNAYLIEEPLAAAIGAGVPIAEPSGNMVLDMGGGASEAAVISLGGVVTFKSVRVAGNKIDEAIIRWARRKHNLVIGEQTAEHIKIKIGSAMPVSREETVEVTGRDSIAGLPRQVTVSSTDVFEAIREPLGKIIAMLKTVMEEVPPELSSDIIDKGIVMSGGTALLRGFDRLITQETGVPAFVVEDPQRCVIKGIGIAIENLDIYRSSLKH</sequence>
<evidence type="ECO:0000256" key="1">
    <source>
        <dbReference type="ARBA" id="ARBA00022490"/>
    </source>
</evidence>
<comment type="caution">
    <text evidence="6">Lacks conserved residue(s) required for the propagation of feature annotation.</text>
</comment>
<keyword evidence="3 6" id="KW-0067">ATP-binding</keyword>
<keyword evidence="4 6" id="KW-0133">Cell shape</keyword>
<evidence type="ECO:0000256" key="5">
    <source>
        <dbReference type="ARBA" id="ARBA00023458"/>
    </source>
</evidence>